<dbReference type="Proteomes" id="UP000837857">
    <property type="component" value="Chromosome 4"/>
</dbReference>
<evidence type="ECO:0000313" key="2">
    <source>
        <dbReference type="Proteomes" id="UP000837857"/>
    </source>
</evidence>
<protein>
    <submittedName>
        <fullName evidence="1">Uncharacterized protein</fullName>
    </submittedName>
</protein>
<dbReference type="PANTHER" id="PTHR22954">
    <property type="entry name" value="RETROVIRAL PROTEASE-RELATED"/>
    <property type="match status" value="1"/>
</dbReference>
<accession>A0ABN8IW47</accession>
<gene>
    <name evidence="1" type="ORF">IPOD504_LOCUS13246</name>
</gene>
<evidence type="ECO:0000313" key="1">
    <source>
        <dbReference type="EMBL" id="CAH2066031.1"/>
    </source>
</evidence>
<proteinExistence type="predicted"/>
<keyword evidence="2" id="KW-1185">Reference proteome</keyword>
<organism evidence="1 2">
    <name type="scientific">Iphiclides podalirius</name>
    <name type="common">scarce swallowtail</name>
    <dbReference type="NCBI Taxonomy" id="110791"/>
    <lineage>
        <taxon>Eukaryota</taxon>
        <taxon>Metazoa</taxon>
        <taxon>Ecdysozoa</taxon>
        <taxon>Arthropoda</taxon>
        <taxon>Hexapoda</taxon>
        <taxon>Insecta</taxon>
        <taxon>Pterygota</taxon>
        <taxon>Neoptera</taxon>
        <taxon>Endopterygota</taxon>
        <taxon>Lepidoptera</taxon>
        <taxon>Glossata</taxon>
        <taxon>Ditrysia</taxon>
        <taxon>Papilionoidea</taxon>
        <taxon>Papilionidae</taxon>
        <taxon>Papilioninae</taxon>
        <taxon>Iphiclides</taxon>
    </lineage>
</organism>
<dbReference type="PANTHER" id="PTHR22954:SF3">
    <property type="entry name" value="PROTEIN CBG08539"/>
    <property type="match status" value="1"/>
</dbReference>
<sequence>MAASQEFYKSKRATIKGKLTRIANFLKSFDEKTNTFAEIKARQTELVKIFTSFDEVQSAIEEFDYELPEKREAHEKDREEFEAKYFSTTSQMEALLTKDSIRTSDNEKPRVKLPQLEIPRFGGDIQQWPAFKAFFMSTVDEGNLPVITKLQYLKSSLVCEAAGLVSSLHITEENYCKALEILSHRLNYTWSHAQCTTIMLTVVARSLVANPGSQPMANH</sequence>
<feature type="non-terminal residue" evidence="1">
    <location>
        <position position="219"/>
    </location>
</feature>
<dbReference type="EMBL" id="OW152816">
    <property type="protein sequence ID" value="CAH2066031.1"/>
    <property type="molecule type" value="Genomic_DNA"/>
</dbReference>
<dbReference type="InterPro" id="IPR005312">
    <property type="entry name" value="DUF1759"/>
</dbReference>
<reference evidence="1" key="1">
    <citation type="submission" date="2022-03" db="EMBL/GenBank/DDBJ databases">
        <authorList>
            <person name="Martin H S."/>
        </authorList>
    </citation>
    <scope>NUCLEOTIDE SEQUENCE</scope>
</reference>
<name>A0ABN8IW47_9NEOP</name>
<dbReference type="Pfam" id="PF03564">
    <property type="entry name" value="DUF1759"/>
    <property type="match status" value="1"/>
</dbReference>